<protein>
    <recommendedName>
        <fullName evidence="4">DUF5317 domain-containing protein</fullName>
    </recommendedName>
</protein>
<dbReference type="RefSeq" id="WP_132025328.1">
    <property type="nucleotide sequence ID" value="NZ_CP068564.1"/>
</dbReference>
<keyword evidence="1" id="KW-0472">Membrane</keyword>
<comment type="caution">
    <text evidence="2">The sequence shown here is derived from an EMBL/GenBank/DDBJ whole genome shotgun (WGS) entry which is preliminary data.</text>
</comment>
<dbReference type="Proteomes" id="UP000294567">
    <property type="component" value="Unassembled WGS sequence"/>
</dbReference>
<keyword evidence="1" id="KW-0812">Transmembrane</keyword>
<keyword evidence="1" id="KW-1133">Transmembrane helix</keyword>
<evidence type="ECO:0000313" key="3">
    <source>
        <dbReference type="Proteomes" id="UP000294567"/>
    </source>
</evidence>
<evidence type="ECO:0000313" key="2">
    <source>
        <dbReference type="EMBL" id="TCS91594.1"/>
    </source>
</evidence>
<evidence type="ECO:0008006" key="4">
    <source>
        <dbReference type="Google" id="ProtNLM"/>
    </source>
</evidence>
<dbReference type="AlphaFoldDB" id="A0A4R3KZ44"/>
<feature type="transmembrane region" description="Helical" evidence="1">
    <location>
        <begin position="30"/>
        <end position="47"/>
    </location>
</feature>
<dbReference type="InterPro" id="IPR035168">
    <property type="entry name" value="DUF5317"/>
</dbReference>
<evidence type="ECO:0000256" key="1">
    <source>
        <dbReference type="SAM" id="Phobius"/>
    </source>
</evidence>
<dbReference type="EMBL" id="SMAE01000001">
    <property type="protein sequence ID" value="TCS91594.1"/>
    <property type="molecule type" value="Genomic_DNA"/>
</dbReference>
<organism evidence="2 3">
    <name type="scientific">Keratinibaculum paraultunense</name>
    <dbReference type="NCBI Taxonomy" id="1278232"/>
    <lineage>
        <taxon>Bacteria</taxon>
        <taxon>Bacillati</taxon>
        <taxon>Bacillota</taxon>
        <taxon>Tissierellia</taxon>
        <taxon>Tissierellales</taxon>
        <taxon>Tepidimicrobiaceae</taxon>
        <taxon>Keratinibaculum</taxon>
    </lineage>
</organism>
<keyword evidence="3" id="KW-1185">Reference proteome</keyword>
<dbReference type="OrthoDB" id="37447at2"/>
<feature type="transmembrane region" description="Helical" evidence="1">
    <location>
        <begin position="86"/>
        <end position="106"/>
    </location>
</feature>
<proteinExistence type="predicted"/>
<accession>A0A4R3KZ44</accession>
<gene>
    <name evidence="2" type="ORF">EDD65_10196</name>
</gene>
<feature type="transmembrane region" description="Helical" evidence="1">
    <location>
        <begin position="159"/>
        <end position="178"/>
    </location>
</feature>
<reference evidence="2 3" key="1">
    <citation type="submission" date="2019-03" db="EMBL/GenBank/DDBJ databases">
        <title>Genomic Encyclopedia of Type Strains, Phase IV (KMG-IV): sequencing the most valuable type-strain genomes for metagenomic binning, comparative biology and taxonomic classification.</title>
        <authorList>
            <person name="Goeker M."/>
        </authorList>
    </citation>
    <scope>NUCLEOTIDE SEQUENCE [LARGE SCALE GENOMIC DNA]</scope>
    <source>
        <strain evidence="2 3">DSM 26752</strain>
    </source>
</reference>
<sequence length="194" mass="22156">MFVEAILFSLIIGIIRGGKLKNFKGVNQKTLWMLIIGILMQYILVFLNRIEQMKIVNDILSYTKIILIFSYILILIGIFTNIKFKSLWAVLVGFILNLLVMIANGWKMPILLEGVNLIGFETLYELIEKGKSSFYVAIGENIKYSILGDIIIFANPYPIARIISIGDIIISFGIFAFIQEVMLRETSFIGGYRW</sequence>
<feature type="transmembrane region" description="Helical" evidence="1">
    <location>
        <begin position="59"/>
        <end position="80"/>
    </location>
</feature>
<name>A0A4R3KZ44_9FIRM</name>
<dbReference type="Pfam" id="PF17248">
    <property type="entry name" value="DUF5317"/>
    <property type="match status" value="1"/>
</dbReference>